<comment type="caution">
    <text evidence="1">The sequence shown here is derived from an EMBL/GenBank/DDBJ whole genome shotgun (WGS) entry which is preliminary data.</text>
</comment>
<evidence type="ECO:0000313" key="2">
    <source>
        <dbReference type="Proteomes" id="UP001244295"/>
    </source>
</evidence>
<reference evidence="1" key="1">
    <citation type="submission" date="2023-07" db="EMBL/GenBank/DDBJ databases">
        <title>Sorghum-associated microbial communities from plants grown in Nebraska, USA.</title>
        <authorList>
            <person name="Schachtman D."/>
        </authorList>
    </citation>
    <scope>NUCLEOTIDE SEQUENCE</scope>
    <source>
        <strain evidence="1">DS2795</strain>
    </source>
</reference>
<protein>
    <submittedName>
        <fullName evidence="1">Uncharacterized protein</fullName>
    </submittedName>
</protein>
<dbReference type="EMBL" id="JAUSRR010000019">
    <property type="protein sequence ID" value="MDP9927688.1"/>
    <property type="molecule type" value="Genomic_DNA"/>
</dbReference>
<dbReference type="AlphaFoldDB" id="A0AAW8E716"/>
<organism evidence="1 2">
    <name type="scientific">Variovorax boronicumulans</name>
    <dbReference type="NCBI Taxonomy" id="436515"/>
    <lineage>
        <taxon>Bacteria</taxon>
        <taxon>Pseudomonadati</taxon>
        <taxon>Pseudomonadota</taxon>
        <taxon>Betaproteobacteria</taxon>
        <taxon>Burkholderiales</taxon>
        <taxon>Comamonadaceae</taxon>
        <taxon>Variovorax</taxon>
    </lineage>
</organism>
<evidence type="ECO:0000313" key="1">
    <source>
        <dbReference type="EMBL" id="MDP9927688.1"/>
    </source>
</evidence>
<dbReference type="Proteomes" id="UP001244295">
    <property type="component" value="Unassembled WGS sequence"/>
</dbReference>
<name>A0AAW8E716_9BURK</name>
<proteinExistence type="predicted"/>
<sequence length="254" mass="29846">MNTPPLTPNSQSHLENGLPCAKKRPFISRTTTLGHQMWIPSSDALYEMTLRAYEKHLAKYWDDPNHEIFSWPTPTLTESPLLPSPEGLPPETFQTPHLPYKPWSQLLDGFTRIHPDGHLSGSMIKMVLRYRLSPGMRCSIRSTVTMARIEHKHVSMYSAKAKRLRLNWQMIEEVHPDTLKQVMFPAKRPHPFILPEFSEIEHRIREDRSTVHAEWFRYACANHESKTYKISCFYKLYQEWMQKQSIPTERFESA</sequence>
<gene>
    <name evidence="1" type="ORF">J2W25_006742</name>
</gene>
<accession>A0AAW8E716</accession>
<dbReference type="RefSeq" id="WP_307638673.1">
    <property type="nucleotide sequence ID" value="NZ_JAUSRR010000019.1"/>
</dbReference>